<sequence>MKLFGIPILLFVFFFSSESDPVKINWDENKKLTWSDFKAQPSEGADYVASTSSGISFSYSYKLLEEKLTYDFTVQSYFYPEESWYKEAYVSEYILKHEQTHFDISELHARILRKRISEASFSKAIKKEMKAIYQKVEGERQTMQNLFDSESEHSKNKEKEYQWEQYVTKQLNVYESFK</sequence>
<dbReference type="OrthoDB" id="5431540at2"/>
<dbReference type="AlphaFoldDB" id="A0A1G7HZ15"/>
<protein>
    <recommendedName>
        <fullName evidence="3">DUF922 domain-containing protein</fullName>
    </recommendedName>
</protein>
<gene>
    <name evidence="1" type="ORF">SAMN05421855_1057</name>
</gene>
<dbReference type="Pfam" id="PF06037">
    <property type="entry name" value="DUF922"/>
    <property type="match status" value="1"/>
</dbReference>
<reference evidence="1 2" key="1">
    <citation type="submission" date="2016-10" db="EMBL/GenBank/DDBJ databases">
        <authorList>
            <person name="de Groot N.N."/>
        </authorList>
    </citation>
    <scope>NUCLEOTIDE SEQUENCE [LARGE SCALE GENOMIC DNA]</scope>
    <source>
        <strain evidence="1 2">DSM 16195</strain>
    </source>
</reference>
<dbReference type="STRING" id="227084.SAMN05421855_1057"/>
<keyword evidence="2" id="KW-1185">Reference proteome</keyword>
<dbReference type="EMBL" id="FNBA01000005">
    <property type="protein sequence ID" value="SDF05598.1"/>
    <property type="molecule type" value="Genomic_DNA"/>
</dbReference>
<name>A0A1G7HZ15_9FLAO</name>
<proteinExistence type="predicted"/>
<evidence type="ECO:0008006" key="3">
    <source>
        <dbReference type="Google" id="ProtNLM"/>
    </source>
</evidence>
<evidence type="ECO:0000313" key="1">
    <source>
        <dbReference type="EMBL" id="SDF05598.1"/>
    </source>
</evidence>
<evidence type="ECO:0000313" key="2">
    <source>
        <dbReference type="Proteomes" id="UP000199321"/>
    </source>
</evidence>
<accession>A0A1G7HZ15</accession>
<organism evidence="1 2">
    <name type="scientific">Ulvibacter litoralis</name>
    <dbReference type="NCBI Taxonomy" id="227084"/>
    <lineage>
        <taxon>Bacteria</taxon>
        <taxon>Pseudomonadati</taxon>
        <taxon>Bacteroidota</taxon>
        <taxon>Flavobacteriia</taxon>
        <taxon>Flavobacteriales</taxon>
        <taxon>Flavobacteriaceae</taxon>
        <taxon>Ulvibacter</taxon>
    </lineage>
</organism>
<dbReference type="Proteomes" id="UP000199321">
    <property type="component" value="Unassembled WGS sequence"/>
</dbReference>
<dbReference type="RefSeq" id="WP_093144902.1">
    <property type="nucleotide sequence ID" value="NZ_BMWO01000007.1"/>
</dbReference>
<dbReference type="InterPro" id="IPR010321">
    <property type="entry name" value="DUF922"/>
</dbReference>